<feature type="signal peptide" evidence="1">
    <location>
        <begin position="1"/>
        <end position="24"/>
    </location>
</feature>
<feature type="chain" id="PRO_5039399962" description="DUF5626 domain-containing protein" evidence="1">
    <location>
        <begin position="25"/>
        <end position="147"/>
    </location>
</feature>
<dbReference type="Proteomes" id="UP000195141">
    <property type="component" value="Chromosome"/>
</dbReference>
<reference evidence="2" key="1">
    <citation type="submission" date="2017-05" db="EMBL/GenBank/DDBJ databases">
        <title>The Genome Sequence of Enterococcus sp. 9E7_DIV0242.</title>
        <authorList>
            <consortium name="The Broad Institute Genomics Platform"/>
            <consortium name="The Broad Institute Genomic Center for Infectious Diseases"/>
            <person name="Earl A."/>
            <person name="Manson A."/>
            <person name="Schwartman J."/>
            <person name="Gilmore M."/>
            <person name="Abouelleil A."/>
            <person name="Cao P."/>
            <person name="Chapman S."/>
            <person name="Cusick C."/>
            <person name="Shea T."/>
            <person name="Young S."/>
            <person name="Neafsey D."/>
            <person name="Nusbaum C."/>
            <person name="Birren B."/>
        </authorList>
    </citation>
    <scope>NUCLEOTIDE SEQUENCE [LARGE SCALE GENOMIC DNA]</scope>
    <source>
        <strain evidence="2">9E7_DIV0242</strain>
    </source>
</reference>
<evidence type="ECO:0000313" key="4">
    <source>
        <dbReference type="Proteomes" id="UP000195141"/>
    </source>
</evidence>
<proteinExistence type="predicted"/>
<evidence type="ECO:0000313" key="2">
    <source>
        <dbReference type="EMBL" id="OTP15949.1"/>
    </source>
</evidence>
<gene>
    <name evidence="2" type="ORF">A5888_002163</name>
    <name evidence="3" type="ORF">A5888_004035</name>
</gene>
<evidence type="ECO:0000313" key="3">
    <source>
        <dbReference type="EMBL" id="WYJ92262.1"/>
    </source>
</evidence>
<keyword evidence="1" id="KW-0732">Signal</keyword>
<organism evidence="2">
    <name type="scientific">Candidatus Enterococcus clewellii</name>
    <dbReference type="NCBI Taxonomy" id="1834193"/>
    <lineage>
        <taxon>Bacteria</taxon>
        <taxon>Bacillati</taxon>
        <taxon>Bacillota</taxon>
        <taxon>Bacilli</taxon>
        <taxon>Lactobacillales</taxon>
        <taxon>Enterococcaceae</taxon>
        <taxon>Enterococcus</taxon>
    </lineage>
</organism>
<dbReference type="EMBL" id="NGMM01000003">
    <property type="protein sequence ID" value="OTP15949.1"/>
    <property type="molecule type" value="Genomic_DNA"/>
</dbReference>
<reference evidence="3" key="3">
    <citation type="submission" date="2024-03" db="EMBL/GenBank/DDBJ databases">
        <title>The Genome Sequence of Enterococcus sp. DIV0242b.</title>
        <authorList>
            <consortium name="The Broad Institute Genomics Platform"/>
            <consortium name="The Broad Institute Microbial Omics Core"/>
            <consortium name="The Broad Institute Genomic Center for Infectious Diseases"/>
            <person name="Earl A."/>
            <person name="Manson A."/>
            <person name="Gilmore M."/>
            <person name="Schwartman J."/>
            <person name="Shea T."/>
            <person name="Abouelleil A."/>
            <person name="Cao P."/>
            <person name="Chapman S."/>
            <person name="Cusick C."/>
            <person name="Young S."/>
            <person name="Neafsey D."/>
            <person name="Nusbaum C."/>
            <person name="Birren B."/>
        </authorList>
    </citation>
    <scope>NUCLEOTIDE SEQUENCE</scope>
    <source>
        <strain evidence="3">9E7_DIV0242</strain>
    </source>
</reference>
<evidence type="ECO:0000256" key="1">
    <source>
        <dbReference type="SAM" id="SignalP"/>
    </source>
</evidence>
<evidence type="ECO:0008006" key="5">
    <source>
        <dbReference type="Google" id="ProtNLM"/>
    </source>
</evidence>
<dbReference type="AlphaFoldDB" id="A0A242K6M3"/>
<accession>A0A242K6M3</accession>
<name>A0A242K6M3_9ENTE</name>
<dbReference type="EMBL" id="CP147247">
    <property type="protein sequence ID" value="WYJ92262.1"/>
    <property type="molecule type" value="Genomic_DNA"/>
</dbReference>
<reference evidence="3" key="2">
    <citation type="submission" date="2017-05" db="EMBL/GenBank/DDBJ databases">
        <authorList>
            <consortium name="The Broad Institute Genomics Platform"/>
            <consortium name="The Broad Institute Genomic Center for Infectious Diseases"/>
            <person name="Earl A."/>
            <person name="Manson A."/>
            <person name="Schwartman J."/>
            <person name="Gilmore M."/>
            <person name="Abouelleil A."/>
            <person name="Cao P."/>
            <person name="Chapman S."/>
            <person name="Cusick C."/>
            <person name="Shea T."/>
            <person name="Young S."/>
            <person name="Neafsey D."/>
            <person name="Nusbaum C."/>
            <person name="Birren B."/>
        </authorList>
    </citation>
    <scope>NUCLEOTIDE SEQUENCE</scope>
    <source>
        <strain evidence="3">9E7_DIV0242</strain>
    </source>
</reference>
<dbReference type="RefSeq" id="WP_086349224.1">
    <property type="nucleotide sequence ID" value="NZ_CP147247.1"/>
</dbReference>
<keyword evidence="4" id="KW-1185">Reference proteome</keyword>
<sequence length="147" mass="16395">MKKKVIASSILLFGMLAFQPTTVAAETTEVSANCPSDYVVMIPPDQVITERQAEIGEVSIYGTIEPGKIIRLTTTSDEFIHENGVNKVPFIVKSNNVLWTEDTWNEAELIQGQEKSVTLGIEIGEMNWLFAKPGSYRAKIIYKTKIE</sequence>
<protein>
    <recommendedName>
        <fullName evidence="5">DUF5626 domain-containing protein</fullName>
    </recommendedName>
</protein>